<dbReference type="Pfam" id="PF01663">
    <property type="entry name" value="Phosphodiest"/>
    <property type="match status" value="1"/>
</dbReference>
<reference evidence="1 2" key="1">
    <citation type="submission" date="2020-08" db="EMBL/GenBank/DDBJ databases">
        <title>Genomic Encyclopedia of Type Strains, Phase IV (KMG-IV): sequencing the most valuable type-strain genomes for metagenomic binning, comparative biology and taxonomic classification.</title>
        <authorList>
            <person name="Goeker M."/>
        </authorList>
    </citation>
    <scope>NUCLEOTIDE SEQUENCE [LARGE SCALE GENOMIC DNA]</scope>
    <source>
        <strain evidence="1 2">YC6886</strain>
    </source>
</reference>
<dbReference type="Gene3D" id="3.40.720.10">
    <property type="entry name" value="Alkaline Phosphatase, subunit A"/>
    <property type="match status" value="1"/>
</dbReference>
<dbReference type="Proteomes" id="UP000557717">
    <property type="component" value="Unassembled WGS sequence"/>
</dbReference>
<evidence type="ECO:0000313" key="2">
    <source>
        <dbReference type="Proteomes" id="UP000557717"/>
    </source>
</evidence>
<dbReference type="RefSeq" id="WP_184018656.1">
    <property type="nucleotide sequence ID" value="NZ_JACHFD010000010.1"/>
</dbReference>
<proteinExistence type="predicted"/>
<sequence>MQRTAVINVVGLSRSLLGERMPRLTAFAEERGTQSFAPAFPAVTCTAQSSMLTGQPPSDHGIVANGWYDRESAEVRFWKQSNRLVRSPKIWEVLRARYPSFTCANLFWWYNMATAADFAMTPRPLYPADGRKVFDIHTQPLEWREEVKGDLGDFPFPAFWGPAAGIAASEWIAQAARWTEEKAQPTLSLVYLPHLDYGLQKWGPEAPEMVAELESIDRVAGELITFYEERGIAVRVVSEYGIEAVDRPIAINRELRKQGWLQVKDELGRETLDVFGSEVMAVADHQVAHVYSVHGPTSELRSFLQSLDGVAEVRDSIDGDRSGDFVVVAEPGAWFSYYFWEDDAKAPDFARTIDIHRKPGYDPAELFLDPALAFPKWKIARFLLKKKLGLRGLLEVIPLDASLVKGSHGRDQVAEGFQPVILGAKSTVSSAEAVFDEIIRTVEGE</sequence>
<dbReference type="InterPro" id="IPR017850">
    <property type="entry name" value="Alkaline_phosphatase_core_sf"/>
</dbReference>
<dbReference type="SUPFAM" id="SSF53649">
    <property type="entry name" value="Alkaline phosphatase-like"/>
    <property type="match status" value="1"/>
</dbReference>
<accession>A0A840VDT2</accession>
<organism evidence="1 2">
    <name type="scientific">Haloferula luteola</name>
    <dbReference type="NCBI Taxonomy" id="595692"/>
    <lineage>
        <taxon>Bacteria</taxon>
        <taxon>Pseudomonadati</taxon>
        <taxon>Verrucomicrobiota</taxon>
        <taxon>Verrucomicrobiia</taxon>
        <taxon>Verrucomicrobiales</taxon>
        <taxon>Verrucomicrobiaceae</taxon>
        <taxon>Haloferula</taxon>
    </lineage>
</organism>
<protein>
    <submittedName>
        <fullName evidence="1">Putative AlkP superfamily pyrophosphatase or phosphodiesterase</fullName>
    </submittedName>
</protein>
<gene>
    <name evidence="1" type="ORF">HNR46_002230</name>
</gene>
<dbReference type="EMBL" id="JACHFD010000010">
    <property type="protein sequence ID" value="MBB5351989.1"/>
    <property type="molecule type" value="Genomic_DNA"/>
</dbReference>
<dbReference type="PANTHER" id="PTHR10151">
    <property type="entry name" value="ECTONUCLEOTIDE PYROPHOSPHATASE/PHOSPHODIESTERASE"/>
    <property type="match status" value="1"/>
</dbReference>
<dbReference type="GO" id="GO:0016787">
    <property type="term" value="F:hydrolase activity"/>
    <property type="evidence" value="ECO:0007669"/>
    <property type="project" value="UniProtKB-ARBA"/>
</dbReference>
<dbReference type="AlphaFoldDB" id="A0A840VDT2"/>
<dbReference type="PANTHER" id="PTHR10151:SF120">
    <property type="entry name" value="BIS(5'-ADENOSYL)-TRIPHOSPHATASE"/>
    <property type="match status" value="1"/>
</dbReference>
<dbReference type="InterPro" id="IPR002591">
    <property type="entry name" value="Phosphodiest/P_Trfase"/>
</dbReference>
<evidence type="ECO:0000313" key="1">
    <source>
        <dbReference type="EMBL" id="MBB5351989.1"/>
    </source>
</evidence>
<comment type="caution">
    <text evidence="1">The sequence shown here is derived from an EMBL/GenBank/DDBJ whole genome shotgun (WGS) entry which is preliminary data.</text>
</comment>
<keyword evidence="2" id="KW-1185">Reference proteome</keyword>
<name>A0A840VDT2_9BACT</name>